<evidence type="ECO:0000256" key="1">
    <source>
        <dbReference type="SAM" id="Phobius"/>
    </source>
</evidence>
<reference evidence="3 4" key="2">
    <citation type="submission" date="2019-10" db="EMBL/GenBank/DDBJ databases">
        <title>Genome Sequences from Six Type Strain Members of the Archaeal Family Sulfolobaceae: Acidianus ambivalens, Acidianus infernus, Metallosphaera prunae, Stygiolobus azoricus, Sulfolobus metallicus, and Sulfurisphaera ohwakuensis.</title>
        <authorList>
            <person name="Counts J.A."/>
            <person name="Kelly R.M."/>
        </authorList>
    </citation>
    <scope>NUCLEOTIDE SEQUENCE [LARGE SCALE GENOMIC DNA]</scope>
    <source>
        <strain evidence="3 4">LEI 10</strain>
    </source>
</reference>
<dbReference type="Proteomes" id="UP000426328">
    <property type="component" value="Chromosome"/>
</dbReference>
<gene>
    <name evidence="3" type="ORF">D1866_02155</name>
    <name evidence="2" type="ORF">GFB69_06620</name>
</gene>
<keyword evidence="1" id="KW-0812">Transmembrane</keyword>
<dbReference type="EMBL" id="CP045482">
    <property type="protein sequence ID" value="QGR20961.1"/>
    <property type="molecule type" value="Genomic_DNA"/>
</dbReference>
<evidence type="ECO:0000313" key="2">
    <source>
        <dbReference type="EMBL" id="MQL55425.1"/>
    </source>
</evidence>
<proteinExistence type="predicted"/>
<feature type="transmembrane region" description="Helical" evidence="1">
    <location>
        <begin position="44"/>
        <end position="63"/>
    </location>
</feature>
<dbReference type="Proteomes" id="UP000474054">
    <property type="component" value="Unassembled WGS sequence"/>
</dbReference>
<dbReference type="EMBL" id="WHYS01000001">
    <property type="protein sequence ID" value="MQL55425.1"/>
    <property type="molecule type" value="Genomic_DNA"/>
</dbReference>
<dbReference type="GeneID" id="24779630"/>
<evidence type="ECO:0000313" key="5">
    <source>
        <dbReference type="Proteomes" id="UP000474054"/>
    </source>
</evidence>
<dbReference type="GeneID" id="42778503"/>
<dbReference type="KEGG" id="aamb:D1866_02155"/>
<evidence type="ECO:0000313" key="3">
    <source>
        <dbReference type="EMBL" id="QGR20961.1"/>
    </source>
</evidence>
<reference evidence="2 5" key="1">
    <citation type="submission" date="2019-10" db="EMBL/GenBank/DDBJ databases">
        <title>Comparative genomics of sulfur disproportionating microorganisms.</title>
        <authorList>
            <person name="Ward L.M."/>
            <person name="Bertran E."/>
            <person name="Johnston D."/>
        </authorList>
    </citation>
    <scope>NUCLEOTIDE SEQUENCE [LARGE SCALE GENOMIC DNA]</scope>
    <source>
        <strain evidence="2 5">DSM 3772</strain>
    </source>
</reference>
<dbReference type="RefSeq" id="WP_048054671.1">
    <property type="nucleotide sequence ID" value="NZ_CP045482.1"/>
</dbReference>
<organism evidence="3 4">
    <name type="scientific">Acidianus ambivalens</name>
    <name type="common">Desulfurolobus ambivalens</name>
    <dbReference type="NCBI Taxonomy" id="2283"/>
    <lineage>
        <taxon>Archaea</taxon>
        <taxon>Thermoproteota</taxon>
        <taxon>Thermoprotei</taxon>
        <taxon>Sulfolobales</taxon>
        <taxon>Sulfolobaceae</taxon>
        <taxon>Acidianus</taxon>
    </lineage>
</organism>
<name>A0A650CSX4_ACIAM</name>
<protein>
    <submittedName>
        <fullName evidence="3">Uncharacterized protein</fullName>
    </submittedName>
</protein>
<evidence type="ECO:0000313" key="4">
    <source>
        <dbReference type="Proteomes" id="UP000426328"/>
    </source>
</evidence>
<accession>A0A650CSX4</accession>
<keyword evidence="4" id="KW-1185">Reference proteome</keyword>
<dbReference type="AlphaFoldDB" id="A0A650CSX4"/>
<keyword evidence="1" id="KW-1133">Transmembrane helix</keyword>
<keyword evidence="1" id="KW-0472">Membrane</keyword>
<sequence>MVSKLKINLSLSVIMGFISIFILVTLLCTFYLNTSIIPCKSEIPIGVGFAVLLIITGFFIYKFRKGFF</sequence>
<feature type="transmembrane region" description="Helical" evidence="1">
    <location>
        <begin position="7"/>
        <end position="32"/>
    </location>
</feature>